<dbReference type="AlphaFoldDB" id="A0A934KBC2"/>
<evidence type="ECO:0000313" key="3">
    <source>
        <dbReference type="Proteomes" id="UP000612893"/>
    </source>
</evidence>
<comment type="caution">
    <text evidence="2">The sequence shown here is derived from an EMBL/GenBank/DDBJ whole genome shotgun (WGS) entry which is preliminary data.</text>
</comment>
<keyword evidence="1" id="KW-1133">Transmembrane helix</keyword>
<feature type="transmembrane region" description="Helical" evidence="1">
    <location>
        <begin position="48"/>
        <end position="67"/>
    </location>
</feature>
<accession>A0A934KBC2</accession>
<proteinExistence type="predicted"/>
<keyword evidence="3" id="KW-1185">Reference proteome</keyword>
<keyword evidence="1" id="KW-0472">Membrane</keyword>
<organism evidence="2 3">
    <name type="scientific">Candidatus Nephthysia bennettiae</name>
    <dbReference type="NCBI Taxonomy" id="3127016"/>
    <lineage>
        <taxon>Bacteria</taxon>
        <taxon>Bacillati</taxon>
        <taxon>Candidatus Dormiibacterota</taxon>
        <taxon>Candidatus Dormibacteria</taxon>
        <taxon>Candidatus Dormibacterales</taxon>
        <taxon>Candidatus Dormibacteraceae</taxon>
        <taxon>Candidatus Nephthysia</taxon>
    </lineage>
</organism>
<reference evidence="2" key="1">
    <citation type="submission" date="2020-10" db="EMBL/GenBank/DDBJ databases">
        <title>Ca. Dormibacterota MAGs.</title>
        <authorList>
            <person name="Montgomery K."/>
        </authorList>
    </citation>
    <scope>NUCLEOTIDE SEQUENCE [LARGE SCALE GENOMIC DNA]</scope>
    <source>
        <strain evidence="2">SC8812_S17_10</strain>
    </source>
</reference>
<dbReference type="EMBL" id="JAEKNR010000138">
    <property type="protein sequence ID" value="MBJ7599070.1"/>
    <property type="molecule type" value="Genomic_DNA"/>
</dbReference>
<name>A0A934KBC2_9BACT</name>
<evidence type="ECO:0000256" key="1">
    <source>
        <dbReference type="SAM" id="Phobius"/>
    </source>
</evidence>
<dbReference type="Proteomes" id="UP000612893">
    <property type="component" value="Unassembled WGS sequence"/>
</dbReference>
<feature type="transmembrane region" description="Helical" evidence="1">
    <location>
        <begin position="79"/>
        <end position="99"/>
    </location>
</feature>
<sequence length="278" mass="29055">MLLAASGALAAIAGAAGCPTPVAVTLALLEALVVLACLRAPQRAALTVSLLAALAFIALRVGTWPVVADPAAPSLLDEGAWASALLGAGALLASSALALRCAEALQIAPTVAPPPARDSGPRGAALVGRTRADWMLAEARHGHRLVTMGLIGVDAPADYELEPGEREEVMGQLDGMLSGSLASPEALSEYGPWERLVVLPDVWAEDFREQAANLVKTARQHIRRPVRVALITFPLDGPGATEPFEYLERALEVCRAGRSSVSVGRPRLRHLTPNNEIA</sequence>
<dbReference type="RefSeq" id="WP_338202446.1">
    <property type="nucleotide sequence ID" value="NZ_JAEKNR010000138.1"/>
</dbReference>
<evidence type="ECO:0000313" key="2">
    <source>
        <dbReference type="EMBL" id="MBJ7599070.1"/>
    </source>
</evidence>
<protein>
    <submittedName>
        <fullName evidence="2">Uncharacterized protein</fullName>
    </submittedName>
</protein>
<gene>
    <name evidence="2" type="ORF">JF922_13440</name>
</gene>
<keyword evidence="1" id="KW-0812">Transmembrane</keyword>